<evidence type="ECO:0000259" key="4">
    <source>
        <dbReference type="Pfam" id="PF00852"/>
    </source>
</evidence>
<keyword evidence="7" id="KW-1185">Reference proteome</keyword>
<sequence length="329" mass="39414">MKKIKIWFTDFYKGFEPRNNYFYNILSKLYSVEINKEDPDYLIYSCYGNEFLNYDCLRIFYTGENLVPDFNLCDYAIGFHYLNFEDRYMRFPNFALIRDQFEQLLSQKDSRNNNLKSKEYFCNFIYANAQADPARDLFFEKLSDYKKLSSPGAHLNNCNMDIGGRFTKDWMYSKLNFQSQCKFSITFENSSANGYTTEKIMHAFISNTIPIYWGNPEIEKDFNPKSFINCHNFRNFDEVVQRVKQIDQDDELYNSILSEPAFRENKIPDQFQEVKLINFLRSVFDQENRDLRKRPLYGTTLKYEKDLRSLVKLKTKMKPFIDLVSKLRV</sequence>
<proteinExistence type="inferred from homology"/>
<protein>
    <recommendedName>
        <fullName evidence="8">Glycosyltransferase</fullName>
    </recommendedName>
</protein>
<dbReference type="PANTHER" id="PTHR11929">
    <property type="entry name" value="ALPHA- 1,3 -FUCOSYLTRANSFERASE"/>
    <property type="match status" value="1"/>
</dbReference>
<dbReference type="InterPro" id="IPR041058">
    <property type="entry name" value="FucT_N"/>
</dbReference>
<accession>A0A7M3SWV1</accession>
<dbReference type="InterPro" id="IPR055270">
    <property type="entry name" value="Glyco_tran_10_C"/>
</dbReference>
<reference evidence="6 7" key="1">
    <citation type="submission" date="2019-07" db="EMBL/GenBank/DDBJ databases">
        <title>Gramella aestuarii sp. nov., isolated from a tidal flat, and emended description of Gramella echinicola.</title>
        <authorList>
            <person name="Liu L."/>
        </authorList>
    </citation>
    <scope>NUCLEOTIDE SEQUENCE [LARGE SCALE GENOMIC DNA]</scope>
    <source>
        <strain evidence="6 7">BS12</strain>
    </source>
</reference>
<dbReference type="OrthoDB" id="9791032at2"/>
<dbReference type="PANTHER" id="PTHR11929:SF194">
    <property type="entry name" value="ALPHA-(1,3)-FUCOSYLTRANSFERASE 10"/>
    <property type="match status" value="1"/>
</dbReference>
<evidence type="ECO:0000256" key="3">
    <source>
        <dbReference type="ARBA" id="ARBA00022679"/>
    </source>
</evidence>
<evidence type="ECO:0000256" key="2">
    <source>
        <dbReference type="ARBA" id="ARBA00022676"/>
    </source>
</evidence>
<dbReference type="EMBL" id="VJVW01000001">
    <property type="protein sequence ID" value="MUP41082.1"/>
    <property type="molecule type" value="Genomic_DNA"/>
</dbReference>
<name>A0A7M3SWV1_9FLAO</name>
<evidence type="ECO:0000259" key="5">
    <source>
        <dbReference type="Pfam" id="PF18025"/>
    </source>
</evidence>
<evidence type="ECO:0008006" key="8">
    <source>
        <dbReference type="Google" id="ProtNLM"/>
    </source>
</evidence>
<keyword evidence="3" id="KW-0808">Transferase</keyword>
<dbReference type="Pfam" id="PF18025">
    <property type="entry name" value="FucT_N"/>
    <property type="match status" value="1"/>
</dbReference>
<dbReference type="GO" id="GO:0008417">
    <property type="term" value="F:fucosyltransferase activity"/>
    <property type="evidence" value="ECO:0007669"/>
    <property type="project" value="InterPro"/>
</dbReference>
<dbReference type="RefSeq" id="WP_156273021.1">
    <property type="nucleotide sequence ID" value="NZ_BAABGI010000002.1"/>
</dbReference>
<dbReference type="SUPFAM" id="SSF53756">
    <property type="entry name" value="UDP-Glycosyltransferase/glycogen phosphorylase"/>
    <property type="match status" value="1"/>
</dbReference>
<feature type="domain" description="Fucosyltransferase C-terminal" evidence="4">
    <location>
        <begin position="116"/>
        <end position="255"/>
    </location>
</feature>
<dbReference type="Gene3D" id="3.40.50.11660">
    <property type="entry name" value="Glycosyl transferase family 10, C-terminal domain"/>
    <property type="match status" value="1"/>
</dbReference>
<dbReference type="Pfam" id="PF00852">
    <property type="entry name" value="Glyco_transf_10"/>
    <property type="match status" value="1"/>
</dbReference>
<dbReference type="InterPro" id="IPR038577">
    <property type="entry name" value="GT10-like_C_sf"/>
</dbReference>
<gene>
    <name evidence="6" type="ORF">FLP08_00705</name>
</gene>
<organism evidence="6 7">
    <name type="scientific">Christiangramia aestuarii</name>
    <dbReference type="NCBI Taxonomy" id="1028746"/>
    <lineage>
        <taxon>Bacteria</taxon>
        <taxon>Pseudomonadati</taxon>
        <taxon>Bacteroidota</taxon>
        <taxon>Flavobacteriia</taxon>
        <taxon>Flavobacteriales</taxon>
        <taxon>Flavobacteriaceae</taxon>
        <taxon>Christiangramia</taxon>
    </lineage>
</organism>
<comment type="caution">
    <text evidence="6">The sequence shown here is derived from an EMBL/GenBank/DDBJ whole genome shotgun (WGS) entry which is preliminary data.</text>
</comment>
<dbReference type="AlphaFoldDB" id="A0A7M3SWV1"/>
<dbReference type="GO" id="GO:0016020">
    <property type="term" value="C:membrane"/>
    <property type="evidence" value="ECO:0007669"/>
    <property type="project" value="InterPro"/>
</dbReference>
<keyword evidence="2" id="KW-0328">Glycosyltransferase</keyword>
<evidence type="ECO:0000313" key="7">
    <source>
        <dbReference type="Proteomes" id="UP000460416"/>
    </source>
</evidence>
<evidence type="ECO:0000256" key="1">
    <source>
        <dbReference type="ARBA" id="ARBA00008919"/>
    </source>
</evidence>
<comment type="similarity">
    <text evidence="1">Belongs to the glycosyltransferase 10 family.</text>
</comment>
<dbReference type="Proteomes" id="UP000460416">
    <property type="component" value="Unassembled WGS sequence"/>
</dbReference>
<dbReference type="InterPro" id="IPR001503">
    <property type="entry name" value="Glyco_trans_10"/>
</dbReference>
<feature type="domain" description="Alpha-(1,3)-fucosyltransferase FucT N-terminal" evidence="5">
    <location>
        <begin position="6"/>
        <end position="96"/>
    </location>
</feature>
<evidence type="ECO:0000313" key="6">
    <source>
        <dbReference type="EMBL" id="MUP41082.1"/>
    </source>
</evidence>